<name>A0A4S8LWW1_DENBC</name>
<evidence type="ECO:0000313" key="1">
    <source>
        <dbReference type="EMBL" id="THU94159.1"/>
    </source>
</evidence>
<gene>
    <name evidence="1" type="ORF">K435DRAFT_860803</name>
</gene>
<sequence length="498" mass="56811">MDQILDVVLEIVSHLPSLQDLHYSSLVSQTFHKAVAIELRNRIRYLLTSTCIPSDCYSDFINELGDRNSVASGDVVHLLCSRNSNWSTLNTYAVNESVVVLKIICPRDSICKWKYFFEKHGFSNADAPCMVTNSLVNGYAFYGHEGMRGLVAVLQSVTRSPFTVLLGEKSSAKRQGLNNTHIFDLHPQLTKSGMEVTTDRNWKDTNSMRLCHTECTGQWYNLDPSVPTKIDLSTRPYGSEKPAKSRPLFMRYQSNVREENLSEYCRRHAWSPKGCCVNVDCVWFSVDLKSSISCFAADTNVEKQRLIRIYSQRPVPTGLLYGCERGDLDYVPVPPIVNHRQRSHAGELRYDLWLQCPILPSHLLYWGDLEFVNLPMESVHKRKRYVLCSNLQSTEGLQENQSLYSAMKGLGYARCPIWNGNLLVVRVEGSGFVTSLSGYDKYWVNKAVCRSVSEFTLSVQSLTQHRRYFSEFNSGVQWKSLWDMESLKVSAPRTIELN</sequence>
<reference evidence="1 2" key="1">
    <citation type="journal article" date="2019" name="Nat. Ecol. Evol.">
        <title>Megaphylogeny resolves global patterns of mushroom evolution.</title>
        <authorList>
            <person name="Varga T."/>
            <person name="Krizsan K."/>
            <person name="Foldi C."/>
            <person name="Dima B."/>
            <person name="Sanchez-Garcia M."/>
            <person name="Sanchez-Ramirez S."/>
            <person name="Szollosi G.J."/>
            <person name="Szarkandi J.G."/>
            <person name="Papp V."/>
            <person name="Albert L."/>
            <person name="Andreopoulos W."/>
            <person name="Angelini C."/>
            <person name="Antonin V."/>
            <person name="Barry K.W."/>
            <person name="Bougher N.L."/>
            <person name="Buchanan P."/>
            <person name="Buyck B."/>
            <person name="Bense V."/>
            <person name="Catcheside P."/>
            <person name="Chovatia M."/>
            <person name="Cooper J."/>
            <person name="Damon W."/>
            <person name="Desjardin D."/>
            <person name="Finy P."/>
            <person name="Geml J."/>
            <person name="Haridas S."/>
            <person name="Hughes K."/>
            <person name="Justo A."/>
            <person name="Karasinski D."/>
            <person name="Kautmanova I."/>
            <person name="Kiss B."/>
            <person name="Kocsube S."/>
            <person name="Kotiranta H."/>
            <person name="LaButti K.M."/>
            <person name="Lechner B.E."/>
            <person name="Liimatainen K."/>
            <person name="Lipzen A."/>
            <person name="Lukacs Z."/>
            <person name="Mihaltcheva S."/>
            <person name="Morgado L.N."/>
            <person name="Niskanen T."/>
            <person name="Noordeloos M.E."/>
            <person name="Ohm R.A."/>
            <person name="Ortiz-Santana B."/>
            <person name="Ovrebo C."/>
            <person name="Racz N."/>
            <person name="Riley R."/>
            <person name="Savchenko A."/>
            <person name="Shiryaev A."/>
            <person name="Soop K."/>
            <person name="Spirin V."/>
            <person name="Szebenyi C."/>
            <person name="Tomsovsky M."/>
            <person name="Tulloss R.E."/>
            <person name="Uehling J."/>
            <person name="Grigoriev I.V."/>
            <person name="Vagvolgyi C."/>
            <person name="Papp T."/>
            <person name="Martin F.M."/>
            <person name="Miettinen O."/>
            <person name="Hibbett D.S."/>
            <person name="Nagy L.G."/>
        </authorList>
    </citation>
    <scope>NUCLEOTIDE SEQUENCE [LARGE SCALE GENOMIC DNA]</scope>
    <source>
        <strain evidence="1 2">CBS 962.96</strain>
    </source>
</reference>
<accession>A0A4S8LWW1</accession>
<organism evidence="1 2">
    <name type="scientific">Dendrothele bispora (strain CBS 962.96)</name>
    <dbReference type="NCBI Taxonomy" id="1314807"/>
    <lineage>
        <taxon>Eukaryota</taxon>
        <taxon>Fungi</taxon>
        <taxon>Dikarya</taxon>
        <taxon>Basidiomycota</taxon>
        <taxon>Agaricomycotina</taxon>
        <taxon>Agaricomycetes</taxon>
        <taxon>Agaricomycetidae</taxon>
        <taxon>Agaricales</taxon>
        <taxon>Agaricales incertae sedis</taxon>
        <taxon>Dendrothele</taxon>
    </lineage>
</organism>
<evidence type="ECO:0000313" key="2">
    <source>
        <dbReference type="Proteomes" id="UP000297245"/>
    </source>
</evidence>
<protein>
    <submittedName>
        <fullName evidence="1">Uncharacterized protein</fullName>
    </submittedName>
</protein>
<keyword evidence="2" id="KW-1185">Reference proteome</keyword>
<dbReference type="EMBL" id="ML179230">
    <property type="protein sequence ID" value="THU94159.1"/>
    <property type="molecule type" value="Genomic_DNA"/>
</dbReference>
<proteinExistence type="predicted"/>
<dbReference type="AlphaFoldDB" id="A0A4S8LWW1"/>
<dbReference type="Proteomes" id="UP000297245">
    <property type="component" value="Unassembled WGS sequence"/>
</dbReference>